<sequence>MGHGFCLFSLLLQHKMPINLKKGGINLTKLQDSRGVGLSQIYIGLGWDMAPGNGNIDLDACIAGLGANDKLLADEWFVFYNNLTSPDRVSIVHNGDNKTGQGDGDDESINIDLTKIPPQVVKLLVIISMHDAQGKNFTQVQNAFFRIVDANTKQETHRLDLSAGQGGTTECLIFAEIVRDQGGWSIKPVCFSIPTLGALLGNLQG</sequence>
<dbReference type="InterPro" id="IPR051324">
    <property type="entry name" value="Stress/Tellurium_Resist"/>
</dbReference>
<dbReference type="Gene3D" id="2.60.60.30">
    <property type="entry name" value="sav2460 like domains"/>
    <property type="match status" value="1"/>
</dbReference>
<proteinExistence type="predicted"/>
<dbReference type="EMBL" id="HBKP01012939">
    <property type="protein sequence ID" value="CAE2221039.1"/>
    <property type="molecule type" value="Transcribed_RNA"/>
</dbReference>
<dbReference type="AlphaFoldDB" id="A0A7S4I7K1"/>
<organism evidence="2">
    <name type="scientific">Vannella robusta</name>
    <dbReference type="NCBI Taxonomy" id="1487602"/>
    <lineage>
        <taxon>Eukaryota</taxon>
        <taxon>Amoebozoa</taxon>
        <taxon>Discosea</taxon>
        <taxon>Flabellinia</taxon>
        <taxon>Vannellidae</taxon>
        <taxon>Vannella</taxon>
    </lineage>
</organism>
<dbReference type="PANTHER" id="PTHR32097">
    <property type="entry name" value="CAMP-BINDING PROTEIN 1-RELATED"/>
    <property type="match status" value="1"/>
</dbReference>
<dbReference type="CDD" id="cd06974">
    <property type="entry name" value="TerD_like"/>
    <property type="match status" value="1"/>
</dbReference>
<protein>
    <recommendedName>
        <fullName evidence="1">TerD domain-containing protein</fullName>
    </recommendedName>
</protein>
<reference evidence="2" key="1">
    <citation type="submission" date="2021-01" db="EMBL/GenBank/DDBJ databases">
        <authorList>
            <person name="Corre E."/>
            <person name="Pelletier E."/>
            <person name="Niang G."/>
            <person name="Scheremetjew M."/>
            <person name="Finn R."/>
            <person name="Kale V."/>
            <person name="Holt S."/>
            <person name="Cochrane G."/>
            <person name="Meng A."/>
            <person name="Brown T."/>
            <person name="Cohen L."/>
        </authorList>
    </citation>
    <scope>NUCLEOTIDE SEQUENCE</scope>
    <source>
        <strain evidence="2">DIVA3 518/3/11/1/6</strain>
    </source>
</reference>
<dbReference type="Pfam" id="PF02342">
    <property type="entry name" value="TerD"/>
    <property type="match status" value="1"/>
</dbReference>
<dbReference type="PANTHER" id="PTHR32097:SF17">
    <property type="entry name" value="CAMP-BINDING PROTEIN 1-RELATED"/>
    <property type="match status" value="1"/>
</dbReference>
<gene>
    <name evidence="2" type="ORF">VSP0166_LOCUS9124</name>
</gene>
<name>A0A7S4I7K1_9EUKA</name>
<dbReference type="InterPro" id="IPR003325">
    <property type="entry name" value="TerD"/>
</dbReference>
<evidence type="ECO:0000259" key="1">
    <source>
        <dbReference type="Pfam" id="PF02342"/>
    </source>
</evidence>
<evidence type="ECO:0000313" key="2">
    <source>
        <dbReference type="EMBL" id="CAE2221039.1"/>
    </source>
</evidence>
<accession>A0A7S4I7K1</accession>
<feature type="domain" description="TerD" evidence="1">
    <location>
        <begin position="16"/>
        <end position="189"/>
    </location>
</feature>